<gene>
    <name evidence="1" type="ordered locus">Ngar_c00460</name>
</gene>
<dbReference type="Proteomes" id="UP000008037">
    <property type="component" value="Chromosome"/>
</dbReference>
<dbReference type="EMBL" id="CP002408">
    <property type="protein sequence ID" value="AFU56996.1"/>
    <property type="molecule type" value="Genomic_DNA"/>
</dbReference>
<dbReference type="KEGG" id="nga:Ngar_c00460"/>
<name>K0I6W3_NITGG</name>
<protein>
    <submittedName>
        <fullName evidence="1">Uncharacterized protein</fullName>
    </submittedName>
</protein>
<reference evidence="1 2" key="1">
    <citation type="journal article" date="2012" name="Environ. Microbiol.">
        <title>The genome of the ammonia-oxidizing Candidatus Nitrososphaera gargensis: insights into metabolic versatility and environmental adaptations.</title>
        <authorList>
            <person name="Spang A."/>
            <person name="Poehlein A."/>
            <person name="Offre P."/>
            <person name="Zumbragel S."/>
            <person name="Haider S."/>
            <person name="Rychlik N."/>
            <person name="Nowka B."/>
            <person name="Schmeisser C."/>
            <person name="Lebedeva E.V."/>
            <person name="Rattei T."/>
            <person name="Bohm C."/>
            <person name="Schmid M."/>
            <person name="Galushko A."/>
            <person name="Hatzenpichler R."/>
            <person name="Weinmaier T."/>
            <person name="Daniel R."/>
            <person name="Schleper C."/>
            <person name="Spieck E."/>
            <person name="Streit W."/>
            <person name="Wagner M."/>
        </authorList>
    </citation>
    <scope>NUCLEOTIDE SEQUENCE [LARGE SCALE GENOMIC DNA]</scope>
    <source>
        <strain evidence="2">Ga9.2</strain>
    </source>
</reference>
<dbReference type="HOGENOM" id="CLU_747258_0_0_2"/>
<dbReference type="InParanoid" id="K0I6W3"/>
<sequence>MAKHGWRILVTMTIALGVLLPAMMASGTSVNDTDVEEPIWKTWTVVTRGQSYPIQYSITSGSSIVNMVPDVETLTLTITISSTADGKLTIELPRELIDSREGPNQTGADNEFAVFVDDENVALDEIEATNTTRTLVIDFRRGTETIEIVATWLPMYQPPPLNEWQTTNIVGRFLYSDPPKPDQIFKVQYRVVNGTIEKLSIWQTKVSSNGNGTLEIKFPRNYPYTNQDGINVPITVNPILIVDGQWGDEITYSDITDCFFVFSIPFTDSKSIGLVWSYLATNLPFHGDDVPESCISQTLVENVPTRSDGTISPLKQFKAGVAAEDVVCRQLEGVERKFMLLISPYGEPYCVSLSNEGFMKAKGWTEPLRH</sequence>
<accession>K0I6W3</accession>
<keyword evidence="2" id="KW-1185">Reference proteome</keyword>
<dbReference type="STRING" id="1237085.Ngar_c00460"/>
<dbReference type="AlphaFoldDB" id="K0I6W3"/>
<proteinExistence type="predicted"/>
<evidence type="ECO:0000313" key="2">
    <source>
        <dbReference type="Proteomes" id="UP000008037"/>
    </source>
</evidence>
<dbReference type="PATRIC" id="fig|1237085.11.peg.52"/>
<evidence type="ECO:0000313" key="1">
    <source>
        <dbReference type="EMBL" id="AFU56996.1"/>
    </source>
</evidence>
<dbReference type="GeneID" id="13796222"/>
<dbReference type="BioCyc" id="CNIT1237085:G1324-46-MONOMER"/>
<organism evidence="1 2">
    <name type="scientific">Nitrososphaera gargensis (strain Ga9.2)</name>
    <dbReference type="NCBI Taxonomy" id="1237085"/>
    <lineage>
        <taxon>Archaea</taxon>
        <taxon>Nitrososphaerota</taxon>
        <taxon>Nitrososphaeria</taxon>
        <taxon>Nitrososphaerales</taxon>
        <taxon>Nitrososphaeraceae</taxon>
        <taxon>Nitrososphaera</taxon>
    </lineage>
</organism>
<dbReference type="RefSeq" id="WP_015017569.1">
    <property type="nucleotide sequence ID" value="NC_018719.1"/>
</dbReference>